<accession>A0A9X2BXZ3</accession>
<dbReference type="RefSeq" id="WP_248668549.1">
    <property type="nucleotide sequence ID" value="NZ_JALPRX010000083.1"/>
</dbReference>
<comment type="caution">
    <text evidence="1">The sequence shown here is derived from an EMBL/GenBank/DDBJ whole genome shotgun (WGS) entry which is preliminary data.</text>
</comment>
<protein>
    <submittedName>
        <fullName evidence="1">Uncharacterized protein</fullName>
    </submittedName>
</protein>
<dbReference type="Proteomes" id="UP001139516">
    <property type="component" value="Unassembled WGS sequence"/>
</dbReference>
<keyword evidence="2" id="KW-1185">Reference proteome</keyword>
<dbReference type="EMBL" id="JALPRX010000083">
    <property type="protein sequence ID" value="MCK8786434.1"/>
    <property type="molecule type" value="Genomic_DNA"/>
</dbReference>
<name>A0A9X2BXZ3_9PROT</name>
<sequence>MSYDISNGNGIIFATSDANRSLDTGVAGSTSLLARFMAPAANPMGADPMSKVSGGDAKETFQSGYGSGDAYEGYQQFYGGGGNDTFKLRFKDFGSSADNGMGTSKYVADFHGAGGYSVPGENDFIVFVGFSAGTHLSEARDVTSAGNAAQAGYGRLLQYTFLDAEGHALHAADGSALKLNVHSMDGAGLAAGDYLFT</sequence>
<gene>
    <name evidence="1" type="ORF">M0638_18830</name>
</gene>
<reference evidence="1" key="1">
    <citation type="submission" date="2022-04" db="EMBL/GenBank/DDBJ databases">
        <title>Roseomonas acroporae sp. nov., isolated from coral Acropora digitifera.</title>
        <authorList>
            <person name="Sun H."/>
        </authorList>
    </citation>
    <scope>NUCLEOTIDE SEQUENCE</scope>
    <source>
        <strain evidence="1">NAR14</strain>
    </source>
</reference>
<proteinExistence type="predicted"/>
<organism evidence="1 2">
    <name type="scientific">Roseomonas acroporae</name>
    <dbReference type="NCBI Taxonomy" id="2937791"/>
    <lineage>
        <taxon>Bacteria</taxon>
        <taxon>Pseudomonadati</taxon>
        <taxon>Pseudomonadota</taxon>
        <taxon>Alphaproteobacteria</taxon>
        <taxon>Acetobacterales</taxon>
        <taxon>Roseomonadaceae</taxon>
        <taxon>Roseomonas</taxon>
    </lineage>
</organism>
<evidence type="ECO:0000313" key="1">
    <source>
        <dbReference type="EMBL" id="MCK8786434.1"/>
    </source>
</evidence>
<dbReference type="AlphaFoldDB" id="A0A9X2BXZ3"/>
<evidence type="ECO:0000313" key="2">
    <source>
        <dbReference type="Proteomes" id="UP001139516"/>
    </source>
</evidence>